<name>Q72E70_NITV2</name>
<gene>
    <name evidence="1" type="ordered locus">DVU_0709</name>
</gene>
<dbReference type="OrthoDB" id="9815585at2"/>
<evidence type="ECO:0000313" key="1">
    <source>
        <dbReference type="EMBL" id="AAS95189.1"/>
    </source>
</evidence>
<reference evidence="1 2" key="1">
    <citation type="journal article" date="2004" name="Nat. Biotechnol.">
        <title>The genome sequence of the anaerobic, sulfate-reducing bacterium Desulfovibrio vulgaris Hildenborough.</title>
        <authorList>
            <person name="Heidelberg J.F."/>
            <person name="Seshadri R."/>
            <person name="Haveman S.A."/>
            <person name="Hemme C.L."/>
            <person name="Paulsen I.T."/>
            <person name="Kolonay J.F."/>
            <person name="Eisen J.A."/>
            <person name="Ward N."/>
            <person name="Methe B."/>
            <person name="Brinkac L.M."/>
            <person name="Daugherty S.C."/>
            <person name="Deboy R.T."/>
            <person name="Dodson R.J."/>
            <person name="Durkin A.S."/>
            <person name="Madupu R."/>
            <person name="Nelson W.C."/>
            <person name="Sullivan S.A."/>
            <person name="Fouts D."/>
            <person name="Haft D.H."/>
            <person name="Selengut J."/>
            <person name="Peterson J.D."/>
            <person name="Davidsen T.M."/>
            <person name="Zafar N."/>
            <person name="Zhou L."/>
            <person name="Radune D."/>
            <person name="Dimitrov G."/>
            <person name="Hance M."/>
            <person name="Tran K."/>
            <person name="Khouri H."/>
            <person name="Gill J."/>
            <person name="Utterback T.R."/>
            <person name="Feldblyum T.V."/>
            <person name="Wall J.D."/>
            <person name="Voordouw G."/>
            <person name="Fraser C.M."/>
        </authorList>
    </citation>
    <scope>NUCLEOTIDE SEQUENCE [LARGE SCALE GENOMIC DNA]</scope>
    <source>
        <strain evidence="2">ATCC 29579 / DSM 644 / NCIMB 8303 / VKM B-1760 / Hildenborough</strain>
    </source>
</reference>
<keyword evidence="2" id="KW-1185">Reference proteome</keyword>
<dbReference type="EnsemblBacteria" id="AAS95189">
    <property type="protein sequence ID" value="AAS95189"/>
    <property type="gene ID" value="DVU_0709"/>
</dbReference>
<dbReference type="STRING" id="882.DVU_0709"/>
<dbReference type="EMBL" id="AE017285">
    <property type="protein sequence ID" value="AAS95189.1"/>
    <property type="molecule type" value="Genomic_DNA"/>
</dbReference>
<dbReference type="PaxDb" id="882-DVU_0709"/>
<organism evidence="1 2">
    <name type="scientific">Nitratidesulfovibrio vulgaris (strain ATCC 29579 / DSM 644 / CCUG 34227 / NCIMB 8303 / VKM B-1760 / Hildenborough)</name>
    <name type="common">Desulfovibrio vulgaris</name>
    <dbReference type="NCBI Taxonomy" id="882"/>
    <lineage>
        <taxon>Bacteria</taxon>
        <taxon>Pseudomonadati</taxon>
        <taxon>Thermodesulfobacteriota</taxon>
        <taxon>Desulfovibrionia</taxon>
        <taxon>Desulfovibrionales</taxon>
        <taxon>Desulfovibrionaceae</taxon>
        <taxon>Nitratidesulfovibrio</taxon>
    </lineage>
</organism>
<dbReference type="Proteomes" id="UP000002194">
    <property type="component" value="Chromosome"/>
</dbReference>
<dbReference type="AlphaFoldDB" id="Q72E70"/>
<dbReference type="HOGENOM" id="CLU_2492837_0_0_7"/>
<sequence>MVKRYAMVVVGSSERRNTISNVGHTTEPQLLGESFMLRKNPIVSASELKALLDGDEDVFRGIVPGGVPQYWKPCWKQRLAQPGVSA</sequence>
<evidence type="ECO:0000313" key="2">
    <source>
        <dbReference type="Proteomes" id="UP000002194"/>
    </source>
</evidence>
<dbReference type="KEGG" id="dvu:DVU_0709"/>
<proteinExistence type="predicted"/>
<accession>Q72E70</accession>
<protein>
    <submittedName>
        <fullName evidence="1">Uncharacterized protein</fullName>
    </submittedName>
</protein>